<gene>
    <name evidence="8" type="ORF">GEV33_008380</name>
</gene>
<reference evidence="8" key="1">
    <citation type="journal article" date="2020" name="J Insects Food Feed">
        <title>The yellow mealworm (Tenebrio molitor) genome: a resource for the emerging insects as food and feed industry.</title>
        <authorList>
            <person name="Eriksson T."/>
            <person name="Andere A."/>
            <person name="Kelstrup H."/>
            <person name="Emery V."/>
            <person name="Picard C."/>
        </authorList>
    </citation>
    <scope>NUCLEOTIDE SEQUENCE</scope>
    <source>
        <strain evidence="8">Stoneville</strain>
        <tissue evidence="8">Whole head</tissue>
    </source>
</reference>
<evidence type="ECO:0000256" key="5">
    <source>
        <dbReference type="PROSITE-ProRule" id="PRU00500"/>
    </source>
</evidence>
<keyword evidence="9" id="KW-1185">Reference proteome</keyword>
<feature type="domain" description="Thyroglobulin type-1" evidence="7">
    <location>
        <begin position="114"/>
        <end position="185"/>
    </location>
</feature>
<comment type="subcellular location">
    <subcellularLocation>
        <location evidence="1">Secreted</location>
    </subcellularLocation>
</comment>
<comment type="caution">
    <text evidence="5">Lacks conserved residue(s) required for the propagation of feature annotation.</text>
</comment>
<dbReference type="PROSITE" id="PS51162">
    <property type="entry name" value="THYROGLOBULIN_1_2"/>
    <property type="match status" value="2"/>
</dbReference>
<dbReference type="PANTHER" id="PTHR12352">
    <property type="entry name" value="SECRETED MODULAR CALCIUM-BINDING PROTEIN"/>
    <property type="match status" value="1"/>
</dbReference>
<dbReference type="GO" id="GO:0007160">
    <property type="term" value="P:cell-matrix adhesion"/>
    <property type="evidence" value="ECO:0007669"/>
    <property type="project" value="TreeGrafter"/>
</dbReference>
<dbReference type="GO" id="GO:0005615">
    <property type="term" value="C:extracellular space"/>
    <property type="evidence" value="ECO:0007669"/>
    <property type="project" value="TreeGrafter"/>
</dbReference>
<organism evidence="8 9">
    <name type="scientific">Tenebrio molitor</name>
    <name type="common">Yellow mealworm beetle</name>
    <dbReference type="NCBI Taxonomy" id="7067"/>
    <lineage>
        <taxon>Eukaryota</taxon>
        <taxon>Metazoa</taxon>
        <taxon>Ecdysozoa</taxon>
        <taxon>Arthropoda</taxon>
        <taxon>Hexapoda</taxon>
        <taxon>Insecta</taxon>
        <taxon>Pterygota</taxon>
        <taxon>Neoptera</taxon>
        <taxon>Endopterygota</taxon>
        <taxon>Coleoptera</taxon>
        <taxon>Polyphaga</taxon>
        <taxon>Cucujiformia</taxon>
        <taxon>Tenebrionidae</taxon>
        <taxon>Tenebrio</taxon>
    </lineage>
</organism>
<feature type="chain" id="PRO_5035279047" description="Thyroglobulin type-1 domain-containing protein" evidence="6">
    <location>
        <begin position="18"/>
        <end position="415"/>
    </location>
</feature>
<keyword evidence="4" id="KW-1015">Disulfide bond</keyword>
<dbReference type="SUPFAM" id="SSF57610">
    <property type="entry name" value="Thyroglobulin type-1 domain"/>
    <property type="match status" value="4"/>
</dbReference>
<dbReference type="SMART" id="SM00211">
    <property type="entry name" value="TY"/>
    <property type="match status" value="4"/>
</dbReference>
<dbReference type="InterPro" id="IPR036857">
    <property type="entry name" value="Thyroglobulin_1_sf"/>
</dbReference>
<evidence type="ECO:0000256" key="1">
    <source>
        <dbReference type="ARBA" id="ARBA00004613"/>
    </source>
</evidence>
<comment type="caution">
    <text evidence="8">The sequence shown here is derived from an EMBL/GenBank/DDBJ whole genome shotgun (WGS) entry which is preliminary data.</text>
</comment>
<dbReference type="InterPro" id="IPR051950">
    <property type="entry name" value="Dev_reg/Prot_inhib"/>
</dbReference>
<accession>A0A8J6HIW6</accession>
<evidence type="ECO:0000256" key="6">
    <source>
        <dbReference type="SAM" id="SignalP"/>
    </source>
</evidence>
<evidence type="ECO:0000256" key="2">
    <source>
        <dbReference type="ARBA" id="ARBA00022525"/>
    </source>
</evidence>
<keyword evidence="2" id="KW-0964">Secreted</keyword>
<dbReference type="CDD" id="cd00191">
    <property type="entry name" value="TY"/>
    <property type="match status" value="1"/>
</dbReference>
<dbReference type="Pfam" id="PF00086">
    <property type="entry name" value="Thyroglobulin_1"/>
    <property type="match status" value="1"/>
</dbReference>
<dbReference type="Proteomes" id="UP000719412">
    <property type="component" value="Unassembled WGS sequence"/>
</dbReference>
<dbReference type="InterPro" id="IPR000716">
    <property type="entry name" value="Thyroglobulin_1"/>
</dbReference>
<feature type="domain" description="Thyroglobulin type-1" evidence="7">
    <location>
        <begin position="344"/>
        <end position="405"/>
    </location>
</feature>
<dbReference type="PANTHER" id="PTHR12352:SF24">
    <property type="entry name" value="THYROGLOBULIN TYPE-1 DOMAIN-CONTAINING PROTEIN"/>
    <property type="match status" value="1"/>
</dbReference>
<dbReference type="GO" id="GO:0005604">
    <property type="term" value="C:basement membrane"/>
    <property type="evidence" value="ECO:0007669"/>
    <property type="project" value="TreeGrafter"/>
</dbReference>
<evidence type="ECO:0000256" key="4">
    <source>
        <dbReference type="ARBA" id="ARBA00023157"/>
    </source>
</evidence>
<evidence type="ECO:0000256" key="3">
    <source>
        <dbReference type="ARBA" id="ARBA00022737"/>
    </source>
</evidence>
<reference evidence="8" key="2">
    <citation type="submission" date="2021-08" db="EMBL/GenBank/DDBJ databases">
        <authorList>
            <person name="Eriksson T."/>
        </authorList>
    </citation>
    <scope>NUCLEOTIDE SEQUENCE</scope>
    <source>
        <strain evidence="8">Stoneville</strain>
        <tissue evidence="8">Whole head</tissue>
    </source>
</reference>
<feature type="signal peptide" evidence="6">
    <location>
        <begin position="1"/>
        <end position="17"/>
    </location>
</feature>
<keyword evidence="3" id="KW-0677">Repeat</keyword>
<evidence type="ECO:0000313" key="8">
    <source>
        <dbReference type="EMBL" id="KAH0814413.1"/>
    </source>
</evidence>
<evidence type="ECO:0000259" key="7">
    <source>
        <dbReference type="PROSITE" id="PS51162"/>
    </source>
</evidence>
<dbReference type="Gene3D" id="4.10.800.10">
    <property type="entry name" value="Thyroglobulin type-1"/>
    <property type="match status" value="3"/>
</dbReference>
<dbReference type="AlphaFoldDB" id="A0A8J6HIW6"/>
<sequence length="415" mass="46293">MKVFILLLILLSKNAKAQDEDGVLCSARSCSDYIADNPCPALPDNCQIQNSTHSGVILPGPYLCNCCQFCLINLGENEYCAVGEDGGLIPDSICGPGLTCSFDGLDGVCIPMTNTICTRARADYDSRKVDGTLGTMQVRPNCDDDGFYKPYKCLPGQTCFCVDNEGERIFGEIPYTSVAELTMKCECSRKQKQAEKFIGRTLHPNEYFRCTENGDYDVIQCIDDKCMCTDPLDGIPTYPTTASINMEDISNKTLDCFIEGVHETGKFYYACAENYLEILNDVNKYKENGFDAVFGAKFPNCTIDGKYAPIQLDVEKEEVFCADPDGLQIEEYGMHLSENTGSMNCNCARSKRFLPKDSTEDLVCCPNGNYRKYQCRRGVCYCVDTDGYQNGNEEVAMYELDKLSCYQNSCYENEI</sequence>
<protein>
    <recommendedName>
        <fullName evidence="7">Thyroglobulin type-1 domain-containing protein</fullName>
    </recommendedName>
</protein>
<name>A0A8J6HIW6_TENMO</name>
<dbReference type="EMBL" id="JABDTM020024307">
    <property type="protein sequence ID" value="KAH0814413.1"/>
    <property type="molecule type" value="Genomic_DNA"/>
</dbReference>
<keyword evidence="6" id="KW-0732">Signal</keyword>
<evidence type="ECO:0000313" key="9">
    <source>
        <dbReference type="Proteomes" id="UP000719412"/>
    </source>
</evidence>
<proteinExistence type="predicted"/>